<gene>
    <name evidence="3" type="ORF">A7K69_02240</name>
</gene>
<dbReference type="PANTHER" id="PTHR43308:SF5">
    <property type="entry name" value="S-LAYER PROTEIN _ PEPTIDOGLYCAN ENDO-BETA-N-ACETYLGLUCOSAMINIDASE"/>
    <property type="match status" value="1"/>
</dbReference>
<name>A0A1B7KWP0_PARTM</name>
<dbReference type="InterPro" id="IPR051465">
    <property type="entry name" value="Cell_Envelope_Struct_Comp"/>
</dbReference>
<sequence length="416" mass="48396">MKNKAVMFLLLVNLLCTTLFYVPNGTFAEEQIFKDVPVNHWIYDETKYLKEKGVITGYSDNTFRPDNYLRRDHLALILAKSLKLKKVKPFKQFSDVPKDYPYFEAISLVQQAGIMDGTNGLFRPKEYVTRAQLSKVITKAFGLEGGKIKLFLKDVSEEHWAYEYIRTLAINRIFWTNDYHYKPNNNATRADFASFMYRALTNTKYSRKGLTSTLIDNNCVFERELMPSYIRNAINNHPSIFDTSIAYDTVLGGENNKFVLKILENGLESVEDTSLKFYDSIDFSLSLISPTYNPTYQTNMISELDYYDFSGSTYIVRDPLEGFQYKVAFQIVFDFRSKDATKVAADWLVVSDERLKSIVPKLYERIEEANKEWEKNGTRGFLGRGLIEYIDPYRIHIGVNPYMENMWIEVIIPLKE</sequence>
<dbReference type="EMBL" id="LXMA01000001">
    <property type="protein sequence ID" value="OAT74549.1"/>
    <property type="molecule type" value="Genomic_DNA"/>
</dbReference>
<dbReference type="PANTHER" id="PTHR43308">
    <property type="entry name" value="OUTER MEMBRANE PROTEIN ALPHA-RELATED"/>
    <property type="match status" value="1"/>
</dbReference>
<feature type="signal peptide" evidence="1">
    <location>
        <begin position="1"/>
        <end position="28"/>
    </location>
</feature>
<dbReference type="PROSITE" id="PS51272">
    <property type="entry name" value="SLH"/>
    <property type="match status" value="3"/>
</dbReference>
<feature type="domain" description="SLH" evidence="2">
    <location>
        <begin position="93"/>
        <end position="147"/>
    </location>
</feature>
<feature type="domain" description="SLH" evidence="2">
    <location>
        <begin position="29"/>
        <end position="92"/>
    </location>
</feature>
<dbReference type="AlphaFoldDB" id="A0A1B7KWP0"/>
<evidence type="ECO:0000313" key="4">
    <source>
        <dbReference type="Proteomes" id="UP000078290"/>
    </source>
</evidence>
<feature type="domain" description="SLH" evidence="2">
    <location>
        <begin position="148"/>
        <end position="210"/>
    </location>
</feature>
<dbReference type="Pfam" id="PF00395">
    <property type="entry name" value="SLH"/>
    <property type="match status" value="3"/>
</dbReference>
<dbReference type="InterPro" id="IPR001119">
    <property type="entry name" value="SLH_dom"/>
</dbReference>
<evidence type="ECO:0000313" key="3">
    <source>
        <dbReference type="EMBL" id="OAT74549.1"/>
    </source>
</evidence>
<organism evidence="3 4">
    <name type="scientific">Parageobacillus thermoglucosidasius</name>
    <name type="common">Geobacillus thermoglucosidasius</name>
    <dbReference type="NCBI Taxonomy" id="1426"/>
    <lineage>
        <taxon>Bacteria</taxon>
        <taxon>Bacillati</taxon>
        <taxon>Bacillota</taxon>
        <taxon>Bacilli</taxon>
        <taxon>Bacillales</taxon>
        <taxon>Anoxybacillaceae</taxon>
        <taxon>Parageobacillus</taxon>
    </lineage>
</organism>
<feature type="chain" id="PRO_5008596532" description="SLH domain-containing protein" evidence="1">
    <location>
        <begin position="29"/>
        <end position="416"/>
    </location>
</feature>
<accession>A0A1B7KWP0</accession>
<dbReference type="RefSeq" id="WP_064549864.1">
    <property type="nucleotide sequence ID" value="NZ_LXMA01000001.1"/>
</dbReference>
<dbReference type="OrthoDB" id="5845122at2"/>
<reference evidence="4" key="1">
    <citation type="submission" date="2016-05" db="EMBL/GenBank/DDBJ databases">
        <authorList>
            <person name="Wang W."/>
            <person name="Zhu L."/>
        </authorList>
    </citation>
    <scope>NUCLEOTIDE SEQUENCE [LARGE SCALE GENOMIC DNA]</scope>
    <source>
        <strain evidence="4">W-2</strain>
    </source>
</reference>
<evidence type="ECO:0000259" key="2">
    <source>
        <dbReference type="PROSITE" id="PS51272"/>
    </source>
</evidence>
<protein>
    <recommendedName>
        <fullName evidence="2">SLH domain-containing protein</fullName>
    </recommendedName>
</protein>
<proteinExistence type="predicted"/>
<evidence type="ECO:0000256" key="1">
    <source>
        <dbReference type="SAM" id="SignalP"/>
    </source>
</evidence>
<comment type="caution">
    <text evidence="3">The sequence shown here is derived from an EMBL/GenBank/DDBJ whole genome shotgun (WGS) entry which is preliminary data.</text>
</comment>
<keyword evidence="1" id="KW-0732">Signal</keyword>
<dbReference type="Proteomes" id="UP000078290">
    <property type="component" value="Unassembled WGS sequence"/>
</dbReference>